<keyword evidence="3" id="KW-0378">Hydrolase</keyword>
<keyword evidence="3" id="KW-0067">ATP-binding</keyword>
<evidence type="ECO:0000313" key="3">
    <source>
        <dbReference type="EMBL" id="EAZ62763.2"/>
    </source>
</evidence>
<dbReference type="GO" id="GO:0004386">
    <property type="term" value="F:helicase activity"/>
    <property type="evidence" value="ECO:0007669"/>
    <property type="project" value="UniProtKB-KW"/>
</dbReference>
<evidence type="ECO:0000313" key="4">
    <source>
        <dbReference type="Proteomes" id="UP000002258"/>
    </source>
</evidence>
<dbReference type="InterPro" id="IPR036875">
    <property type="entry name" value="Znf_CCHC_sf"/>
</dbReference>
<dbReference type="SUPFAM" id="SSF57756">
    <property type="entry name" value="Retrovirus zinc finger-like domains"/>
    <property type="match status" value="1"/>
</dbReference>
<keyword evidence="3" id="KW-0347">Helicase</keyword>
<feature type="compositionally biased region" description="Low complexity" evidence="1">
    <location>
        <begin position="181"/>
        <end position="194"/>
    </location>
</feature>
<name>A3GH55_PICST</name>
<evidence type="ECO:0000256" key="1">
    <source>
        <dbReference type="SAM" id="MobiDB-lite"/>
    </source>
</evidence>
<dbReference type="EMBL" id="AAVQ01000002">
    <property type="protein sequence ID" value="EAZ62763.2"/>
    <property type="molecule type" value="Genomic_DNA"/>
</dbReference>
<dbReference type="Gene3D" id="4.10.60.10">
    <property type="entry name" value="Zinc finger, CCHC-type"/>
    <property type="match status" value="1"/>
</dbReference>
<sequence>MLLGLISAYSTIHVNYSVMTYSEKVEYVTGLVAKISDTSVSTTVQLSAAKSLSTYFAEQPPTDIPGLLYLTHCKSDHILSKFKELGATLDLTDLKSFLKRIDASSSSTPGSVFTVTTLSSAGSKSHQKAPATSPIWNTRCYTCSGKGHRSNVCTSPVLKCTNCLGNGHKATSCPSPVRTGHFSSSRTSSSPRVHSFSTAAGDAFASTPSTQAYSLNVSPVEIQKHS</sequence>
<proteinExistence type="predicted"/>
<reference evidence="3 4" key="1">
    <citation type="journal article" date="2007" name="Nat. Biotechnol.">
        <title>Genome sequence of the lignocellulose-bioconverting and xylose-fermenting yeast Pichia stipitis.</title>
        <authorList>
            <person name="Jeffries T.W."/>
            <person name="Grigoriev I.V."/>
            <person name="Grimwood J."/>
            <person name="Laplaza J.M."/>
            <person name="Aerts A."/>
            <person name="Salamov A."/>
            <person name="Schmutz J."/>
            <person name="Lindquist E."/>
            <person name="Dehal P."/>
            <person name="Shapiro H."/>
            <person name="Jin Y.S."/>
            <person name="Passoth V."/>
            <person name="Richardson P.M."/>
        </authorList>
    </citation>
    <scope>NUCLEOTIDE SEQUENCE [LARGE SCALE GENOMIC DNA]</scope>
    <source>
        <strain evidence="4">ATCC 58785 / CBS 6054 / NBRC 10063 / NRRL Y-11545</strain>
    </source>
</reference>
<dbReference type="RefSeq" id="XP_001386786.2">
    <property type="nucleotide sequence ID" value="XM_001386749.1"/>
</dbReference>
<keyword evidence="4" id="KW-1185">Reference proteome</keyword>
<feature type="domain" description="CCHC-type" evidence="2">
    <location>
        <begin position="139"/>
        <end position="155"/>
    </location>
</feature>
<dbReference type="OrthoDB" id="115435at2759"/>
<dbReference type="InParanoid" id="A3GH55"/>
<evidence type="ECO:0000259" key="2">
    <source>
        <dbReference type="SMART" id="SM00343"/>
    </source>
</evidence>
<protein>
    <submittedName>
        <fullName evidence="3">ATP-dependent RNA helicase</fullName>
    </submittedName>
</protein>
<dbReference type="GO" id="GO:0008270">
    <property type="term" value="F:zinc ion binding"/>
    <property type="evidence" value="ECO:0007669"/>
    <property type="project" value="InterPro"/>
</dbReference>
<keyword evidence="3" id="KW-0547">Nucleotide-binding</keyword>
<feature type="domain" description="CCHC-type" evidence="2">
    <location>
        <begin position="159"/>
        <end position="175"/>
    </location>
</feature>
<accession>A3GH55</accession>
<dbReference type="STRING" id="322104.A3GH55"/>
<comment type="caution">
    <text evidence="3">The sequence shown here is derived from an EMBL/GenBank/DDBJ whole genome shotgun (WGS) entry which is preliminary data.</text>
</comment>
<dbReference type="KEGG" id="pic:PICST_28862"/>
<dbReference type="GeneID" id="4851604"/>
<dbReference type="InterPro" id="IPR001878">
    <property type="entry name" value="Znf_CCHC"/>
</dbReference>
<dbReference type="HOGENOM" id="CLU_1225171_0_0_1"/>
<organism evidence="3 4">
    <name type="scientific">Scheffersomyces stipitis (strain ATCC 58785 / CBS 6054 / NBRC 10063 / NRRL Y-11545)</name>
    <name type="common">Yeast</name>
    <name type="synonym">Pichia stipitis</name>
    <dbReference type="NCBI Taxonomy" id="322104"/>
    <lineage>
        <taxon>Eukaryota</taxon>
        <taxon>Fungi</taxon>
        <taxon>Dikarya</taxon>
        <taxon>Ascomycota</taxon>
        <taxon>Saccharomycotina</taxon>
        <taxon>Pichiomycetes</taxon>
        <taxon>Debaryomycetaceae</taxon>
        <taxon>Scheffersomyces</taxon>
    </lineage>
</organism>
<dbReference type="SMART" id="SM00343">
    <property type="entry name" value="ZnF_C2HC"/>
    <property type="match status" value="2"/>
</dbReference>
<gene>
    <name evidence="3" type="primary">GHL2</name>
    <name evidence="3" type="ORF">PICST_28862</name>
</gene>
<dbReference type="Proteomes" id="UP000002258">
    <property type="component" value="Chromosome 1"/>
</dbReference>
<dbReference type="AlphaFoldDB" id="A3GH55"/>
<dbReference type="GO" id="GO:0003676">
    <property type="term" value="F:nucleic acid binding"/>
    <property type="evidence" value="ECO:0007669"/>
    <property type="project" value="InterPro"/>
</dbReference>
<feature type="region of interest" description="Disordered" evidence="1">
    <location>
        <begin position="175"/>
        <end position="194"/>
    </location>
</feature>